<dbReference type="PANTHER" id="PTHR37549">
    <property type="entry name" value="LIPOPROTEIN LPRI"/>
    <property type="match status" value="1"/>
</dbReference>
<feature type="domain" description="Lysozyme inhibitor LprI-like N-terminal" evidence="2">
    <location>
        <begin position="34"/>
        <end position="101"/>
    </location>
</feature>
<dbReference type="InterPro" id="IPR052755">
    <property type="entry name" value="Lysozyme_Inhibitor_LprI"/>
</dbReference>
<keyword evidence="4" id="KW-1185">Reference proteome</keyword>
<dbReference type="InterPro" id="IPR009739">
    <property type="entry name" value="LprI-like_N"/>
</dbReference>
<sequence length="264" mass="29428">MKQNSRVHWWAGGILMVLALSAHAASFNCSLAKTPVERMICSDKTLNALDADLGAAYHDTLDRAADQPTVMASQRAWVKERNRCADRSCLAQRYRERLAALKKVKQAGWKTWHDPKLGFSFDYLENRRAKTCGTGERHPCVRLVGRDMGNSDYLINFTRVEGPLEEVAGNEAGFLENEDGKWVTTYGRGVPVDVEHFSRNGWNGMRATISCGIDDPETGFHAMGGDCFWAVLSNGRYSIVADTLGIIGTDDDTMRSVESIRFDQ</sequence>
<proteinExistence type="predicted"/>
<evidence type="ECO:0000256" key="1">
    <source>
        <dbReference type="SAM" id="SignalP"/>
    </source>
</evidence>
<feature type="signal peptide" evidence="1">
    <location>
        <begin position="1"/>
        <end position="24"/>
    </location>
</feature>
<name>A0A5E4ULI1_9BURK</name>
<dbReference type="PANTHER" id="PTHR37549:SF1">
    <property type="entry name" value="LIPOPROTEIN LPRI"/>
    <property type="match status" value="1"/>
</dbReference>
<reference evidence="3 4" key="1">
    <citation type="submission" date="2019-08" db="EMBL/GenBank/DDBJ databases">
        <authorList>
            <person name="Peeters C."/>
        </authorList>
    </citation>
    <scope>NUCLEOTIDE SEQUENCE [LARGE SCALE GENOMIC DNA]</scope>
    <source>
        <strain evidence="3 4">LMG 30175</strain>
    </source>
</reference>
<keyword evidence="3" id="KW-0449">Lipoprotein</keyword>
<protein>
    <submittedName>
        <fullName evidence="3">Lipoprotein LprI</fullName>
    </submittedName>
</protein>
<feature type="chain" id="PRO_5023115907" evidence="1">
    <location>
        <begin position="25"/>
        <end position="264"/>
    </location>
</feature>
<evidence type="ECO:0000313" key="4">
    <source>
        <dbReference type="Proteomes" id="UP000414233"/>
    </source>
</evidence>
<gene>
    <name evidence="3" type="primary">lprI</name>
    <name evidence="3" type="ORF">PTE30175_01962</name>
</gene>
<evidence type="ECO:0000313" key="3">
    <source>
        <dbReference type="EMBL" id="VVD99159.1"/>
    </source>
</evidence>
<dbReference type="Proteomes" id="UP000414233">
    <property type="component" value="Unassembled WGS sequence"/>
</dbReference>
<dbReference type="AlphaFoldDB" id="A0A5E4ULI1"/>
<evidence type="ECO:0000259" key="2">
    <source>
        <dbReference type="Pfam" id="PF07007"/>
    </source>
</evidence>
<dbReference type="Gene3D" id="1.20.1270.180">
    <property type="match status" value="1"/>
</dbReference>
<accession>A0A5E4ULI1</accession>
<dbReference type="GO" id="GO:0005576">
    <property type="term" value="C:extracellular region"/>
    <property type="evidence" value="ECO:0007669"/>
    <property type="project" value="TreeGrafter"/>
</dbReference>
<dbReference type="Pfam" id="PF07007">
    <property type="entry name" value="LprI"/>
    <property type="match status" value="1"/>
</dbReference>
<organism evidence="3 4">
    <name type="scientific">Pandoraea terrae</name>
    <dbReference type="NCBI Taxonomy" id="1537710"/>
    <lineage>
        <taxon>Bacteria</taxon>
        <taxon>Pseudomonadati</taxon>
        <taxon>Pseudomonadota</taxon>
        <taxon>Betaproteobacteria</taxon>
        <taxon>Burkholderiales</taxon>
        <taxon>Burkholderiaceae</taxon>
        <taxon>Pandoraea</taxon>
    </lineage>
</organism>
<keyword evidence="1" id="KW-0732">Signal</keyword>
<dbReference type="EMBL" id="CABPRZ010000007">
    <property type="protein sequence ID" value="VVD99159.1"/>
    <property type="molecule type" value="Genomic_DNA"/>
</dbReference>